<dbReference type="InterPro" id="IPR008949">
    <property type="entry name" value="Isoprenoid_synthase_dom_sf"/>
</dbReference>
<evidence type="ECO:0000256" key="6">
    <source>
        <dbReference type="RuleBase" id="RU004466"/>
    </source>
</evidence>
<dbReference type="Gene3D" id="1.10.600.10">
    <property type="entry name" value="Farnesyl Diphosphate Synthase"/>
    <property type="match status" value="1"/>
</dbReference>
<dbReference type="Proteomes" id="UP000183995">
    <property type="component" value="Unassembled WGS sequence"/>
</dbReference>
<evidence type="ECO:0000313" key="8">
    <source>
        <dbReference type="Proteomes" id="UP000183995"/>
    </source>
</evidence>
<dbReference type="PANTHER" id="PTHR12001">
    <property type="entry name" value="GERANYLGERANYL PYROPHOSPHATE SYNTHASE"/>
    <property type="match status" value="1"/>
</dbReference>
<keyword evidence="5" id="KW-0460">Magnesium</keyword>
<comment type="cofactor">
    <cofactor evidence="1">
        <name>Mg(2+)</name>
        <dbReference type="ChEBI" id="CHEBI:18420"/>
    </cofactor>
</comment>
<comment type="similarity">
    <text evidence="2 6">Belongs to the FPP/GGPP synthase family.</text>
</comment>
<dbReference type="CDD" id="cd00685">
    <property type="entry name" value="Trans_IPPS_HT"/>
    <property type="match status" value="1"/>
</dbReference>
<dbReference type="EMBL" id="FQXV01000006">
    <property type="protein sequence ID" value="SHI02238.1"/>
    <property type="molecule type" value="Genomic_DNA"/>
</dbReference>
<name>A0A1M5XRR8_9FIRM</name>
<dbReference type="InterPro" id="IPR033749">
    <property type="entry name" value="Polyprenyl_synt_CS"/>
</dbReference>
<evidence type="ECO:0000256" key="1">
    <source>
        <dbReference type="ARBA" id="ARBA00001946"/>
    </source>
</evidence>
<dbReference type="AlphaFoldDB" id="A0A1M5XRR8"/>
<dbReference type="Pfam" id="PF00348">
    <property type="entry name" value="polyprenyl_synt"/>
    <property type="match status" value="1"/>
</dbReference>
<dbReference type="GO" id="GO:0008299">
    <property type="term" value="P:isoprenoid biosynthetic process"/>
    <property type="evidence" value="ECO:0007669"/>
    <property type="project" value="InterPro"/>
</dbReference>
<reference evidence="7 8" key="1">
    <citation type="submission" date="2016-11" db="EMBL/GenBank/DDBJ databases">
        <authorList>
            <person name="Jaros S."/>
            <person name="Januszkiewicz K."/>
            <person name="Wedrychowicz H."/>
        </authorList>
    </citation>
    <scope>NUCLEOTIDE SEQUENCE [LARGE SCALE GENOMIC DNA]</scope>
    <source>
        <strain evidence="7 8">DSM 10068</strain>
    </source>
</reference>
<dbReference type="SUPFAM" id="SSF48576">
    <property type="entry name" value="Terpenoid synthases"/>
    <property type="match status" value="1"/>
</dbReference>
<evidence type="ECO:0000313" key="7">
    <source>
        <dbReference type="EMBL" id="SHI02238.1"/>
    </source>
</evidence>
<accession>A0A1M5XRR8</accession>
<dbReference type="RefSeq" id="WP_073078292.1">
    <property type="nucleotide sequence ID" value="NZ_FQXV01000006.1"/>
</dbReference>
<evidence type="ECO:0000256" key="3">
    <source>
        <dbReference type="ARBA" id="ARBA00022679"/>
    </source>
</evidence>
<keyword evidence="3 6" id="KW-0808">Transferase</keyword>
<dbReference type="SFLD" id="SFLDS00005">
    <property type="entry name" value="Isoprenoid_Synthase_Type_I"/>
    <property type="match status" value="1"/>
</dbReference>
<gene>
    <name evidence="7" type="ORF">SAMN02745823_01962</name>
</gene>
<proteinExistence type="inferred from homology"/>
<dbReference type="OrthoDB" id="9805316at2"/>
<dbReference type="InterPro" id="IPR000092">
    <property type="entry name" value="Polyprenyl_synt"/>
</dbReference>
<evidence type="ECO:0000256" key="4">
    <source>
        <dbReference type="ARBA" id="ARBA00022723"/>
    </source>
</evidence>
<organism evidence="7 8">
    <name type="scientific">Sporobacter termitidis DSM 10068</name>
    <dbReference type="NCBI Taxonomy" id="1123282"/>
    <lineage>
        <taxon>Bacteria</taxon>
        <taxon>Bacillati</taxon>
        <taxon>Bacillota</taxon>
        <taxon>Clostridia</taxon>
        <taxon>Eubacteriales</taxon>
        <taxon>Oscillospiraceae</taxon>
        <taxon>Sporobacter</taxon>
    </lineage>
</organism>
<dbReference type="GO" id="GO:0046872">
    <property type="term" value="F:metal ion binding"/>
    <property type="evidence" value="ECO:0007669"/>
    <property type="project" value="UniProtKB-KW"/>
</dbReference>
<dbReference type="PROSITE" id="PS00723">
    <property type="entry name" value="POLYPRENYL_SYNTHASE_1"/>
    <property type="match status" value="1"/>
</dbReference>
<dbReference type="STRING" id="1123282.SAMN02745823_01962"/>
<evidence type="ECO:0000256" key="2">
    <source>
        <dbReference type="ARBA" id="ARBA00006706"/>
    </source>
</evidence>
<keyword evidence="4" id="KW-0479">Metal-binding</keyword>
<sequence>MTDACAAPAPRKERLSFDAAAGRTAEELNARLKGTPAIIRRLTVHLSKAAGKNIRARSLLACAMGRDGLIHSDAACLAAAVELLHLATLVHDDVIDGAARRRGIAALHKKFGEKAAILCGDYLFCLSLELASAVEPPADRRVSADRTLSHYMSDILLGELRQDQNNGNFALTERQYFSIIGGKTAAMFEASFYAGFLLSDEPDEAGERFKEIGRNIGLIFQLADDCADYEASHRTAGKPVLSDFKTGVVTLPLIYALKKDAGLLARIKAGLGPAALKKAVSSAGGLQYARDRIAEYFEKTRDFIAALPSPPEKKDMLSALLGKAAGRGAAP</sequence>
<dbReference type="PANTHER" id="PTHR12001:SF69">
    <property type="entry name" value="ALL TRANS-POLYPRENYL-DIPHOSPHATE SYNTHASE PDSS1"/>
    <property type="match status" value="1"/>
</dbReference>
<protein>
    <submittedName>
        <fullName evidence="7">Heptaprenyl diphosphate synthase</fullName>
    </submittedName>
</protein>
<dbReference type="GO" id="GO:0004659">
    <property type="term" value="F:prenyltransferase activity"/>
    <property type="evidence" value="ECO:0007669"/>
    <property type="project" value="InterPro"/>
</dbReference>
<keyword evidence="8" id="KW-1185">Reference proteome</keyword>
<evidence type="ECO:0000256" key="5">
    <source>
        <dbReference type="ARBA" id="ARBA00022842"/>
    </source>
</evidence>